<dbReference type="CDD" id="cd05232">
    <property type="entry name" value="UDP_G4E_4_SDR_e"/>
    <property type="match status" value="1"/>
</dbReference>
<dbReference type="Pfam" id="PF01370">
    <property type="entry name" value="Epimerase"/>
    <property type="match status" value="1"/>
</dbReference>
<organism evidence="4 5">
    <name type="scientific">Marinobacterium aestuariivivens</name>
    <dbReference type="NCBI Taxonomy" id="1698799"/>
    <lineage>
        <taxon>Bacteria</taxon>
        <taxon>Pseudomonadati</taxon>
        <taxon>Pseudomonadota</taxon>
        <taxon>Gammaproteobacteria</taxon>
        <taxon>Oceanospirillales</taxon>
        <taxon>Oceanospirillaceae</taxon>
        <taxon>Marinobacterium</taxon>
    </lineage>
</organism>
<evidence type="ECO:0000313" key="5">
    <source>
        <dbReference type="Proteomes" id="UP001596422"/>
    </source>
</evidence>
<comment type="similarity">
    <text evidence="1">Belongs to the short-chain dehydrogenases/reductases (SDR) family.</text>
</comment>
<protein>
    <submittedName>
        <fullName evidence="4">UDP-glucose 4-epimerase family protein</fullName>
    </submittedName>
</protein>
<evidence type="ECO:0000256" key="2">
    <source>
        <dbReference type="SAM" id="MobiDB-lite"/>
    </source>
</evidence>
<name>A0ABW1ZX36_9GAMM</name>
<dbReference type="InterPro" id="IPR050177">
    <property type="entry name" value="Lipid_A_modif_metabolic_enz"/>
</dbReference>
<dbReference type="SUPFAM" id="SSF51735">
    <property type="entry name" value="NAD(P)-binding Rossmann-fold domains"/>
    <property type="match status" value="1"/>
</dbReference>
<dbReference type="InterPro" id="IPR057326">
    <property type="entry name" value="KR_dom"/>
</dbReference>
<evidence type="ECO:0000256" key="1">
    <source>
        <dbReference type="ARBA" id="ARBA00006484"/>
    </source>
</evidence>
<evidence type="ECO:0000259" key="3">
    <source>
        <dbReference type="SMART" id="SM00822"/>
    </source>
</evidence>
<dbReference type="PANTHER" id="PTHR43245">
    <property type="entry name" value="BIFUNCTIONAL POLYMYXIN RESISTANCE PROTEIN ARNA"/>
    <property type="match status" value="1"/>
</dbReference>
<feature type="region of interest" description="Disordered" evidence="2">
    <location>
        <begin position="369"/>
        <end position="410"/>
    </location>
</feature>
<dbReference type="EMBL" id="JBHSWE010000001">
    <property type="protein sequence ID" value="MFC6669714.1"/>
    <property type="molecule type" value="Genomic_DNA"/>
</dbReference>
<dbReference type="InterPro" id="IPR001509">
    <property type="entry name" value="Epimerase_deHydtase"/>
</dbReference>
<reference evidence="5" key="1">
    <citation type="journal article" date="2019" name="Int. J. Syst. Evol. Microbiol.">
        <title>The Global Catalogue of Microorganisms (GCM) 10K type strain sequencing project: providing services to taxonomists for standard genome sequencing and annotation.</title>
        <authorList>
            <consortium name="The Broad Institute Genomics Platform"/>
            <consortium name="The Broad Institute Genome Sequencing Center for Infectious Disease"/>
            <person name="Wu L."/>
            <person name="Ma J."/>
        </authorList>
    </citation>
    <scope>NUCLEOTIDE SEQUENCE [LARGE SCALE GENOMIC DNA]</scope>
    <source>
        <strain evidence="5">NBRC 111756</strain>
    </source>
</reference>
<accession>A0ABW1ZX36</accession>
<gene>
    <name evidence="4" type="ORF">ACFQDL_06150</name>
</gene>
<dbReference type="Gene3D" id="3.40.50.720">
    <property type="entry name" value="NAD(P)-binding Rossmann-like Domain"/>
    <property type="match status" value="1"/>
</dbReference>
<evidence type="ECO:0000313" key="4">
    <source>
        <dbReference type="EMBL" id="MFC6669714.1"/>
    </source>
</evidence>
<feature type="region of interest" description="Disordered" evidence="2">
    <location>
        <begin position="330"/>
        <end position="350"/>
    </location>
</feature>
<dbReference type="InterPro" id="IPR036291">
    <property type="entry name" value="NAD(P)-bd_dom_sf"/>
</dbReference>
<sequence>MSTDRATLLITGSTGFVGSALCECLIGAGTVQLICASRSPITDNRVDTPLFDLCDLQLNAQVHRALEQTDILVHCAARVHVMDDDASDPLSAFRAVNTTATLELARAAALAGVGRFIFLSSIKVNGESTLAGKPFTAGDACGPTDSYAISKWEAEQGLLALAKNTGMEVVIIRPPLVYGPGVKANFRTLLEWIERGIPLPLASVQNRRSLVGLDNLVDLIVTCIDHPAAANQTFLVSDNHDLSTPELITIISEAMGKRSRLFPFPVSLLRKTAELAGRGSMASRLCDSLQVDITHTMETLGWKPPLSVEEGIQRTVDDFLERSERKVSTRSGFGKEKLRRGGSAPTAKKSFAEGARLLQAKKRFAEGARLLQAKRASPRGLGSYRQKELRREGSAPTGTKDGASREPGRG</sequence>
<feature type="domain" description="Ketoreductase" evidence="3">
    <location>
        <begin position="6"/>
        <end position="146"/>
    </location>
</feature>
<comment type="caution">
    <text evidence="4">The sequence shown here is derived from an EMBL/GenBank/DDBJ whole genome shotgun (WGS) entry which is preliminary data.</text>
</comment>
<dbReference type="RefSeq" id="WP_379908254.1">
    <property type="nucleotide sequence ID" value="NZ_JBHSWE010000001.1"/>
</dbReference>
<proteinExistence type="inferred from homology"/>
<dbReference type="Proteomes" id="UP001596422">
    <property type="component" value="Unassembled WGS sequence"/>
</dbReference>
<keyword evidence="5" id="KW-1185">Reference proteome</keyword>
<dbReference type="SMART" id="SM00822">
    <property type="entry name" value="PKS_KR"/>
    <property type="match status" value="1"/>
</dbReference>
<dbReference type="PANTHER" id="PTHR43245:SF58">
    <property type="entry name" value="BLL5923 PROTEIN"/>
    <property type="match status" value="1"/>
</dbReference>